<evidence type="ECO:0000313" key="2">
    <source>
        <dbReference type="EMBL" id="MBL0393716.1"/>
    </source>
</evidence>
<comment type="caution">
    <text evidence="2">The sequence shown here is derived from an EMBL/GenBank/DDBJ whole genome shotgun (WGS) entry which is preliminary data.</text>
</comment>
<sequence>MNSESFRRGAVLLHLAASAMLSAGPARAGDVQALLRLAGEQLTRSAAAPDRFERTAVSTNYFTRAMGDARRGRGKGGKGR</sequence>
<organism evidence="2 3">
    <name type="scientific">Ramlibacter monticola</name>
    <dbReference type="NCBI Taxonomy" id="1926872"/>
    <lineage>
        <taxon>Bacteria</taxon>
        <taxon>Pseudomonadati</taxon>
        <taxon>Pseudomonadota</taxon>
        <taxon>Betaproteobacteria</taxon>
        <taxon>Burkholderiales</taxon>
        <taxon>Comamonadaceae</taxon>
        <taxon>Ramlibacter</taxon>
    </lineage>
</organism>
<dbReference type="AlphaFoldDB" id="A0A936Z5G1"/>
<dbReference type="Proteomes" id="UP000599109">
    <property type="component" value="Unassembled WGS sequence"/>
</dbReference>
<feature type="signal peptide" evidence="1">
    <location>
        <begin position="1"/>
        <end position="28"/>
    </location>
</feature>
<keyword evidence="3" id="KW-1185">Reference proteome</keyword>
<reference evidence="2 3" key="1">
    <citation type="journal article" date="2017" name="Int. J. Syst. Evol. Microbiol.">
        <title>Ramlibacter monticola sp. nov., isolated from forest soil.</title>
        <authorList>
            <person name="Chaudhary D.K."/>
            <person name="Kim J."/>
        </authorList>
    </citation>
    <scope>NUCLEOTIDE SEQUENCE [LARGE SCALE GENOMIC DNA]</scope>
    <source>
        <strain evidence="2 3">KACC 19175</strain>
    </source>
</reference>
<dbReference type="EMBL" id="JAEQNE010000006">
    <property type="protein sequence ID" value="MBL0393716.1"/>
    <property type="molecule type" value="Genomic_DNA"/>
</dbReference>
<evidence type="ECO:0000313" key="3">
    <source>
        <dbReference type="Proteomes" id="UP000599109"/>
    </source>
</evidence>
<name>A0A936Z5G1_9BURK</name>
<gene>
    <name evidence="2" type="ORF">JJ685_21445</name>
</gene>
<keyword evidence="1" id="KW-0732">Signal</keyword>
<feature type="chain" id="PRO_5037877895" evidence="1">
    <location>
        <begin position="29"/>
        <end position="80"/>
    </location>
</feature>
<dbReference type="RefSeq" id="WP_201676382.1">
    <property type="nucleotide sequence ID" value="NZ_JAEQNE010000006.1"/>
</dbReference>
<evidence type="ECO:0000256" key="1">
    <source>
        <dbReference type="SAM" id="SignalP"/>
    </source>
</evidence>
<protein>
    <submittedName>
        <fullName evidence="2">Uncharacterized protein</fullName>
    </submittedName>
</protein>
<proteinExistence type="predicted"/>
<accession>A0A936Z5G1</accession>